<dbReference type="EMBL" id="JACHHT010000002">
    <property type="protein sequence ID" value="MBB6521849.1"/>
    <property type="molecule type" value="Genomic_DNA"/>
</dbReference>
<sequence length="75" mass="8652">MESFNRNKEMNRFLENKTDGFGSNMRPSSNSIGFDIQENFTRDECLGALCDFYKGPGAEFKDTADDFFKQHPDLE</sequence>
<reference evidence="1 2" key="1">
    <citation type="submission" date="2020-08" db="EMBL/GenBank/DDBJ databases">
        <title>Genomic Encyclopedia of Type Strains, Phase IV (KMG-IV): sequencing the most valuable type-strain genomes for metagenomic binning, comparative biology and taxonomic classification.</title>
        <authorList>
            <person name="Goeker M."/>
        </authorList>
    </citation>
    <scope>NUCLEOTIDE SEQUENCE [LARGE SCALE GENOMIC DNA]</scope>
    <source>
        <strain evidence="1 2">DSM 22368</strain>
    </source>
</reference>
<gene>
    <name evidence="1" type="ORF">HNR48_002134</name>
</gene>
<name>A0A7X0JU32_9GAMM</name>
<comment type="caution">
    <text evidence="1">The sequence shown here is derived from an EMBL/GenBank/DDBJ whole genome shotgun (WGS) entry which is preliminary data.</text>
</comment>
<proteinExistence type="predicted"/>
<protein>
    <submittedName>
        <fullName evidence="1">Uncharacterized protein</fullName>
    </submittedName>
</protein>
<evidence type="ECO:0000313" key="1">
    <source>
        <dbReference type="EMBL" id="MBB6521849.1"/>
    </source>
</evidence>
<organism evidence="1 2">
    <name type="scientific">Pseudoteredinibacter isoporae</name>
    <dbReference type="NCBI Taxonomy" id="570281"/>
    <lineage>
        <taxon>Bacteria</taxon>
        <taxon>Pseudomonadati</taxon>
        <taxon>Pseudomonadota</taxon>
        <taxon>Gammaproteobacteria</taxon>
        <taxon>Cellvibrionales</taxon>
        <taxon>Cellvibrionaceae</taxon>
        <taxon>Pseudoteredinibacter</taxon>
    </lineage>
</organism>
<accession>A0A7X0JU32</accession>
<keyword evidence="2" id="KW-1185">Reference proteome</keyword>
<dbReference type="AlphaFoldDB" id="A0A7X0JU32"/>
<dbReference type="Proteomes" id="UP000528457">
    <property type="component" value="Unassembled WGS sequence"/>
</dbReference>
<dbReference type="InParanoid" id="A0A7X0JU32"/>
<evidence type="ECO:0000313" key="2">
    <source>
        <dbReference type="Proteomes" id="UP000528457"/>
    </source>
</evidence>